<dbReference type="Pfam" id="PF03160">
    <property type="entry name" value="Calx-beta"/>
    <property type="match status" value="1"/>
</dbReference>
<organism evidence="5 6">
    <name type="scientific">Gemmata algarum</name>
    <dbReference type="NCBI Taxonomy" id="2975278"/>
    <lineage>
        <taxon>Bacteria</taxon>
        <taxon>Pseudomonadati</taxon>
        <taxon>Planctomycetota</taxon>
        <taxon>Planctomycetia</taxon>
        <taxon>Gemmatales</taxon>
        <taxon>Gemmataceae</taxon>
        <taxon>Gemmata</taxon>
    </lineage>
</organism>
<reference evidence="6" key="1">
    <citation type="journal article" date="2023" name="Mar. Drugs">
        <title>Gemmata algarum, a Novel Planctomycete Isolated from an Algal Mat, Displays Antimicrobial Activity.</title>
        <authorList>
            <person name="Kumar G."/>
            <person name="Kallscheuer N."/>
            <person name="Kashif M."/>
            <person name="Ahamad S."/>
            <person name="Jagadeeshwari U."/>
            <person name="Pannikurungottu S."/>
            <person name="Haufschild T."/>
            <person name="Kabuu M."/>
            <person name="Sasikala C."/>
            <person name="Jogler C."/>
            <person name="Ramana C."/>
        </authorList>
    </citation>
    <scope>NUCLEOTIDE SEQUENCE [LARGE SCALE GENOMIC DNA]</scope>
    <source>
        <strain evidence="6">JC673</strain>
    </source>
</reference>
<dbReference type="InterPro" id="IPR038081">
    <property type="entry name" value="CalX-like_sf"/>
</dbReference>
<keyword evidence="3" id="KW-0106">Calcium</keyword>
<protein>
    <recommendedName>
        <fullName evidence="4">Calx-beta domain-containing protein</fullName>
    </recommendedName>
</protein>
<evidence type="ECO:0000256" key="3">
    <source>
        <dbReference type="ARBA" id="ARBA00022837"/>
    </source>
</evidence>
<dbReference type="RefSeq" id="WP_320687159.1">
    <property type="nucleotide sequence ID" value="NZ_JAXBLV010000180.1"/>
</dbReference>
<dbReference type="PANTHER" id="PTHR46682:SF1">
    <property type="entry name" value="ADHESION G-PROTEIN COUPLED RECEPTOR V1"/>
    <property type="match status" value="1"/>
</dbReference>
<evidence type="ECO:0000313" key="6">
    <source>
        <dbReference type="Proteomes" id="UP001272242"/>
    </source>
</evidence>
<evidence type="ECO:0000256" key="2">
    <source>
        <dbReference type="ARBA" id="ARBA00022737"/>
    </source>
</evidence>
<feature type="domain" description="Calx-beta" evidence="4">
    <location>
        <begin position="27"/>
        <end position="124"/>
    </location>
</feature>
<accession>A0ABU5EZ99</accession>
<gene>
    <name evidence="5" type="ORF">R5W23_001861</name>
</gene>
<keyword evidence="2" id="KW-0677">Repeat</keyword>
<dbReference type="PANTHER" id="PTHR46682">
    <property type="entry name" value="ADHESION G-PROTEIN COUPLED RECEPTOR V1"/>
    <property type="match status" value="1"/>
</dbReference>
<proteinExistence type="predicted"/>
<keyword evidence="1" id="KW-0732">Signal</keyword>
<dbReference type="InterPro" id="IPR003644">
    <property type="entry name" value="Calx_beta"/>
</dbReference>
<name>A0ABU5EZ99_9BACT</name>
<dbReference type="InterPro" id="IPR026919">
    <property type="entry name" value="ADGRV1"/>
</dbReference>
<dbReference type="Gene3D" id="2.60.40.2030">
    <property type="match status" value="1"/>
</dbReference>
<dbReference type="SMART" id="SM00237">
    <property type="entry name" value="Calx_beta"/>
    <property type="match status" value="1"/>
</dbReference>
<dbReference type="EMBL" id="JAXBLV010000180">
    <property type="protein sequence ID" value="MDY3560616.1"/>
    <property type="molecule type" value="Genomic_DNA"/>
</dbReference>
<evidence type="ECO:0000256" key="1">
    <source>
        <dbReference type="ARBA" id="ARBA00022729"/>
    </source>
</evidence>
<dbReference type="Proteomes" id="UP001272242">
    <property type="component" value="Unassembled WGS sequence"/>
</dbReference>
<evidence type="ECO:0000259" key="4">
    <source>
        <dbReference type="SMART" id="SM00237"/>
    </source>
</evidence>
<sequence length="187" mass="18364">MFARTSYKSRHRTRFARRVGAGATALAGLAVAAAPAGTFSFGLSTFSATEGGAAVVTLSRSGGASGEVAVTITVTGGTATAGTDFASRPYTITFPDGATAATLTIPFTDDTLVEGLETVTLALSTPTGGAVLGALTTATLSVNDNGTPAAGAGPVAAGRHRTFNGVTLALLSEVAPSNPLNLGVFVG</sequence>
<comment type="caution">
    <text evidence="5">The sequence shown here is derived from an EMBL/GenBank/DDBJ whole genome shotgun (WGS) entry which is preliminary data.</text>
</comment>
<keyword evidence="6" id="KW-1185">Reference proteome</keyword>
<dbReference type="SUPFAM" id="SSF141072">
    <property type="entry name" value="CalX-like"/>
    <property type="match status" value="1"/>
</dbReference>
<evidence type="ECO:0000313" key="5">
    <source>
        <dbReference type="EMBL" id="MDY3560616.1"/>
    </source>
</evidence>